<name>A0A3B3I0P6_ORYLA</name>
<reference evidence="4" key="2">
    <citation type="submission" date="2025-08" db="UniProtKB">
        <authorList>
            <consortium name="Ensembl"/>
        </authorList>
    </citation>
    <scope>IDENTIFICATION</scope>
    <source>
        <strain evidence="4">Hd-rR</strain>
    </source>
</reference>
<reference evidence="4" key="3">
    <citation type="submission" date="2025-09" db="UniProtKB">
        <authorList>
            <consortium name="Ensembl"/>
        </authorList>
    </citation>
    <scope>IDENTIFICATION</scope>
    <source>
        <strain evidence="4">Hd-rR</strain>
    </source>
</reference>
<evidence type="ECO:0000256" key="1">
    <source>
        <dbReference type="ARBA" id="ARBA00022734"/>
    </source>
</evidence>
<sequence length="215" mass="24110">RVCPPRGGTPELTPLDERLAAIIGQSLLNPPHRRPPPPPSLVHLITCLCLYCSVCSVCPPHIIYRSMRILPDAKLVHGDSTRVKYVPGKTGCPAEWTRFGSSCYFFSAESKSWDESCKARQADLVVINTNDEKTFLVAFRDKPVWIGLTDKAEEGTWKWVDGSPLNLKFWGSDQPDNSGEEDCGHIRNGFPGVWNDISCLSSMQWICEKEQMLFV</sequence>
<dbReference type="AlphaFoldDB" id="A0A3B3I0P6"/>
<dbReference type="GO" id="GO:0009897">
    <property type="term" value="C:external side of plasma membrane"/>
    <property type="evidence" value="ECO:0000318"/>
    <property type="project" value="GO_Central"/>
</dbReference>
<dbReference type="SMART" id="SM00034">
    <property type="entry name" value="CLECT"/>
    <property type="match status" value="1"/>
</dbReference>
<protein>
    <recommendedName>
        <fullName evidence="3">C-type lectin domain-containing protein</fullName>
    </recommendedName>
</protein>
<organism evidence="4 5">
    <name type="scientific">Oryzias latipes</name>
    <name type="common">Japanese rice fish</name>
    <name type="synonym">Japanese killifish</name>
    <dbReference type="NCBI Taxonomy" id="8090"/>
    <lineage>
        <taxon>Eukaryota</taxon>
        <taxon>Metazoa</taxon>
        <taxon>Chordata</taxon>
        <taxon>Craniata</taxon>
        <taxon>Vertebrata</taxon>
        <taxon>Euteleostomi</taxon>
        <taxon>Actinopterygii</taxon>
        <taxon>Neopterygii</taxon>
        <taxon>Teleostei</taxon>
        <taxon>Neoteleostei</taxon>
        <taxon>Acanthomorphata</taxon>
        <taxon>Ovalentaria</taxon>
        <taxon>Atherinomorphae</taxon>
        <taxon>Beloniformes</taxon>
        <taxon>Adrianichthyidae</taxon>
        <taxon>Oryziinae</taxon>
        <taxon>Oryzias</taxon>
    </lineage>
</organism>
<dbReference type="InterPro" id="IPR033989">
    <property type="entry name" value="CD209-like_CTLD"/>
</dbReference>
<dbReference type="Proteomes" id="UP000001038">
    <property type="component" value="Chromosome 21"/>
</dbReference>
<dbReference type="Pfam" id="PF00059">
    <property type="entry name" value="Lectin_C"/>
    <property type="match status" value="1"/>
</dbReference>
<evidence type="ECO:0000313" key="5">
    <source>
        <dbReference type="Proteomes" id="UP000001038"/>
    </source>
</evidence>
<dbReference type="GO" id="GO:0038187">
    <property type="term" value="F:pattern recognition receptor activity"/>
    <property type="evidence" value="ECO:0000318"/>
    <property type="project" value="GO_Central"/>
</dbReference>
<dbReference type="GO" id="GO:0030246">
    <property type="term" value="F:carbohydrate binding"/>
    <property type="evidence" value="ECO:0000318"/>
    <property type="project" value="GO_Central"/>
</dbReference>
<dbReference type="GO" id="GO:0006955">
    <property type="term" value="P:immune response"/>
    <property type="evidence" value="ECO:0000318"/>
    <property type="project" value="GO_Central"/>
</dbReference>
<dbReference type="PANTHER" id="PTHR22803">
    <property type="entry name" value="MANNOSE, PHOSPHOLIPASE, LECTIN RECEPTOR RELATED"/>
    <property type="match status" value="1"/>
</dbReference>
<dbReference type="PROSITE" id="PS50041">
    <property type="entry name" value="C_TYPE_LECTIN_2"/>
    <property type="match status" value="1"/>
</dbReference>
<dbReference type="InterPro" id="IPR050111">
    <property type="entry name" value="C-type_lectin/snaclec_domain"/>
</dbReference>
<dbReference type="Gene3D" id="3.10.100.10">
    <property type="entry name" value="Mannose-Binding Protein A, subunit A"/>
    <property type="match status" value="1"/>
</dbReference>
<dbReference type="InterPro" id="IPR001304">
    <property type="entry name" value="C-type_lectin-like"/>
</dbReference>
<dbReference type="InterPro" id="IPR016186">
    <property type="entry name" value="C-type_lectin-like/link_sf"/>
</dbReference>
<evidence type="ECO:0000259" key="3">
    <source>
        <dbReference type="PROSITE" id="PS50041"/>
    </source>
</evidence>
<dbReference type="InterPro" id="IPR018378">
    <property type="entry name" value="C-type_lectin_CS"/>
</dbReference>
<evidence type="ECO:0000256" key="2">
    <source>
        <dbReference type="ARBA" id="ARBA00023157"/>
    </source>
</evidence>
<dbReference type="SUPFAM" id="SSF56436">
    <property type="entry name" value="C-type lectin-like"/>
    <property type="match status" value="1"/>
</dbReference>
<dbReference type="InParanoid" id="A0A3B3I0P6"/>
<dbReference type="Ensembl" id="ENSORLT00000045753.1">
    <property type="protein sequence ID" value="ENSORLP00000037304.1"/>
    <property type="gene ID" value="ENSORLG00000026801.1"/>
</dbReference>
<keyword evidence="5" id="KW-1185">Reference proteome</keyword>
<accession>A0A3B3I0P6</accession>
<dbReference type="GeneTree" id="ENSGT01030000234575"/>
<keyword evidence="1" id="KW-0430">Lectin</keyword>
<keyword evidence="2" id="KW-1015">Disulfide bond</keyword>
<feature type="domain" description="C-type lectin" evidence="3">
    <location>
        <begin position="99"/>
        <end position="208"/>
    </location>
</feature>
<dbReference type="PROSITE" id="PS00615">
    <property type="entry name" value="C_TYPE_LECTIN_1"/>
    <property type="match status" value="1"/>
</dbReference>
<proteinExistence type="predicted"/>
<dbReference type="CDD" id="cd03590">
    <property type="entry name" value="CLECT_DC-SIGN_like"/>
    <property type="match status" value="1"/>
</dbReference>
<reference evidence="4 5" key="1">
    <citation type="journal article" date="2007" name="Nature">
        <title>The medaka draft genome and insights into vertebrate genome evolution.</title>
        <authorList>
            <person name="Kasahara M."/>
            <person name="Naruse K."/>
            <person name="Sasaki S."/>
            <person name="Nakatani Y."/>
            <person name="Qu W."/>
            <person name="Ahsan B."/>
            <person name="Yamada T."/>
            <person name="Nagayasu Y."/>
            <person name="Doi K."/>
            <person name="Kasai Y."/>
            <person name="Jindo T."/>
            <person name="Kobayashi D."/>
            <person name="Shimada A."/>
            <person name="Toyoda A."/>
            <person name="Kuroki Y."/>
            <person name="Fujiyama A."/>
            <person name="Sasaki T."/>
            <person name="Shimizu A."/>
            <person name="Asakawa S."/>
            <person name="Shimizu N."/>
            <person name="Hashimoto S."/>
            <person name="Yang J."/>
            <person name="Lee Y."/>
            <person name="Matsushima K."/>
            <person name="Sugano S."/>
            <person name="Sakaizumi M."/>
            <person name="Narita T."/>
            <person name="Ohishi K."/>
            <person name="Haga S."/>
            <person name="Ohta F."/>
            <person name="Nomoto H."/>
            <person name="Nogata K."/>
            <person name="Morishita T."/>
            <person name="Endo T."/>
            <person name="Shin-I T."/>
            <person name="Takeda H."/>
            <person name="Morishita S."/>
            <person name="Kohara Y."/>
        </authorList>
    </citation>
    <scope>NUCLEOTIDE SEQUENCE [LARGE SCALE GENOMIC DNA]</scope>
    <source>
        <strain evidence="4 5">Hd-rR</strain>
    </source>
</reference>
<evidence type="ECO:0000313" key="4">
    <source>
        <dbReference type="Ensembl" id="ENSORLP00000037304.1"/>
    </source>
</evidence>
<dbReference type="InterPro" id="IPR016187">
    <property type="entry name" value="CTDL_fold"/>
</dbReference>